<dbReference type="KEGG" id="dci:103519466"/>
<feature type="compositionally biased region" description="Basic and acidic residues" evidence="4">
    <location>
        <begin position="37"/>
        <end position="84"/>
    </location>
</feature>
<feature type="domain" description="PDZ" evidence="5">
    <location>
        <begin position="441"/>
        <end position="525"/>
    </location>
</feature>
<dbReference type="GO" id="GO:0001736">
    <property type="term" value="P:establishment of planar polarity"/>
    <property type="evidence" value="ECO:0007669"/>
    <property type="project" value="InterPro"/>
</dbReference>
<reference evidence="7" key="1">
    <citation type="submission" date="2025-08" db="UniProtKB">
        <authorList>
            <consortium name="RefSeq"/>
        </authorList>
    </citation>
    <scope>IDENTIFICATION</scope>
</reference>
<name>A0A1S3DIQ2_DIACI</name>
<evidence type="ECO:0000313" key="6">
    <source>
        <dbReference type="Proteomes" id="UP000079169"/>
    </source>
</evidence>
<dbReference type="Pfam" id="PF19032">
    <property type="entry name" value="Intu_longin_2"/>
    <property type="match status" value="1"/>
</dbReference>
<dbReference type="PANTHER" id="PTHR21082:SF4">
    <property type="entry name" value="PROTEIN INTURNED"/>
    <property type="match status" value="1"/>
</dbReference>
<dbReference type="PROSITE" id="PS50106">
    <property type="entry name" value="PDZ"/>
    <property type="match status" value="1"/>
</dbReference>
<evidence type="ECO:0000256" key="3">
    <source>
        <dbReference type="ARBA" id="ARBA00032633"/>
    </source>
</evidence>
<accession>A0A1S3DIQ2</accession>
<dbReference type="Gene3D" id="2.30.42.10">
    <property type="match status" value="1"/>
</dbReference>
<feature type="compositionally biased region" description="Polar residues" evidence="4">
    <location>
        <begin position="136"/>
        <end position="146"/>
    </location>
</feature>
<sequence length="1106" mass="126430">MQSSKPPIDGRRRSNATLGPSVEEAQDLYRARHHRTGNSDETERPEQYGDMDRTPRNVEDSGRQRRTTEDYVEMDRTSRREVENAGRQGRTTEQYGQMDRTPRNTEEGGRQQKKVEEYAEMDRTPRREVENAGRQGRTTDQYGQTDRTPRNTEEGGRQQKKVEEYAEMDRTPRRDFEDAGRHRRRAEDYGGSLRRNEELGSPREIFITGSLRREVQRPGFVGTVGSAGSEMNINTREMNINTRAGSEMNINSRPGHEMLTTRAGSELNLKARSDLNINTRARSEMHINTDTNDERAPQDHYCSSCEEDDLNESLMTTTTTNSSDLTATCSSGSNSIAQECWENDIAPDGSLLYISCYYSNPNYDGSEILNRIQRQQQTQGPETERSENRIIKLIRKKSLKKSSSAKTKKLNIEIPSATVKKLKSYIPCGDPRDVSYQMSQNMNLGRRATLSEIKLGLQLDEAGDQLRVVDIIPDSSAYNSKLVQMNDILLCVNDRPVSKHNINEILSTVLHPGVGQVRLKVQATKSKHELARDKHQYKSKLVMEILNGIDSTDRTDMCLVYVNGNGIQYKYPAENNNLINSFGLFLTLNNLFNNAPVYSSTRSVECDSHVVFTRDKQYKNSTSPNLLLVGFPQQQFSTYELCLKMNKLIVRCVKFLHGYDLDSVFTQNSASLNRLFSFLFNRLLVTQGDFGADKVSNEEYIKLCNPGPGEPDGRSENTRSVVNDEEATTEPRVPDAENENKSDAFTFPLPRKLALNAELDAQINDALGELEANDTYEDDVKNFITIGTILYYKQYLVTSHANQKDLESVHSALFCHGLLHLNGRERNIKNVILWKRVHPKTHLIDNLYYNNSLKAENTYYLLVYGRSNFLLCTLLESNYFTNPQLNPVVQPDVKLIKHAEEIVNFLISTRNISYLNKEIHRLRVNSSENQIEIRSSDWMESLSLSGSYPSHSTLTDEDYDFRKPGEVSTALPVRLLANSILFYYAHVNRQDGVLFSPERKRSSPHDNLVFAKFQTIVYKMEKVFRNYAKFKKLNSALHSKPVKLNRTLICVKESGVCFQVGDGKYWAIGRLYNNVNQVYVCYEDRNESVLSQNMIEIMFKLFLSYS</sequence>
<evidence type="ECO:0000313" key="7">
    <source>
        <dbReference type="RefSeq" id="XP_008482776.2"/>
    </source>
</evidence>
<dbReference type="PaxDb" id="121845-A0A1S3DIQ2"/>
<dbReference type="STRING" id="121845.A0A1S3DIQ2"/>
<dbReference type="GeneID" id="103519466"/>
<organism evidence="6 7">
    <name type="scientific">Diaphorina citri</name>
    <name type="common">Asian citrus psyllid</name>
    <dbReference type="NCBI Taxonomy" id="121845"/>
    <lineage>
        <taxon>Eukaryota</taxon>
        <taxon>Metazoa</taxon>
        <taxon>Ecdysozoa</taxon>
        <taxon>Arthropoda</taxon>
        <taxon>Hexapoda</taxon>
        <taxon>Insecta</taxon>
        <taxon>Pterygota</taxon>
        <taxon>Neoptera</taxon>
        <taxon>Paraneoptera</taxon>
        <taxon>Hemiptera</taxon>
        <taxon>Sternorrhyncha</taxon>
        <taxon>Psylloidea</taxon>
        <taxon>Psyllidae</taxon>
        <taxon>Diaphorininae</taxon>
        <taxon>Diaphorina</taxon>
    </lineage>
</organism>
<dbReference type="GO" id="GO:0016192">
    <property type="term" value="P:vesicle-mediated transport"/>
    <property type="evidence" value="ECO:0007669"/>
    <property type="project" value="InterPro"/>
</dbReference>
<evidence type="ECO:0000256" key="1">
    <source>
        <dbReference type="ARBA" id="ARBA00004120"/>
    </source>
</evidence>
<dbReference type="InterPro" id="IPR001478">
    <property type="entry name" value="PDZ"/>
</dbReference>
<dbReference type="SUPFAM" id="SSF50156">
    <property type="entry name" value="PDZ domain-like"/>
    <property type="match status" value="1"/>
</dbReference>
<dbReference type="GO" id="GO:0005737">
    <property type="term" value="C:cytoplasm"/>
    <property type="evidence" value="ECO:0007669"/>
    <property type="project" value="TreeGrafter"/>
</dbReference>
<dbReference type="Proteomes" id="UP000079169">
    <property type="component" value="Unplaced"/>
</dbReference>
<dbReference type="GO" id="GO:0005929">
    <property type="term" value="C:cilium"/>
    <property type="evidence" value="ECO:0007669"/>
    <property type="project" value="TreeGrafter"/>
</dbReference>
<feature type="compositionally biased region" description="Basic and acidic residues" evidence="4">
    <location>
        <begin position="732"/>
        <end position="741"/>
    </location>
</feature>
<dbReference type="GO" id="GO:0009986">
    <property type="term" value="C:cell surface"/>
    <property type="evidence" value="ECO:0007669"/>
    <property type="project" value="UniProtKB-SubCell"/>
</dbReference>
<feature type="compositionally biased region" description="Basic and acidic residues" evidence="4">
    <location>
        <begin position="147"/>
        <end position="196"/>
    </location>
</feature>
<dbReference type="AlphaFoldDB" id="A0A1S3DIQ2"/>
<protein>
    <recommendedName>
        <fullName evidence="3">Inturned planar cell polarity effector homolog</fullName>
    </recommendedName>
</protein>
<dbReference type="PANTHER" id="PTHR21082">
    <property type="entry name" value="PROTEIN INTURNED"/>
    <property type="match status" value="1"/>
</dbReference>
<dbReference type="InterPro" id="IPR039151">
    <property type="entry name" value="INTU"/>
</dbReference>
<proteinExistence type="predicted"/>
<evidence type="ECO:0000259" key="5">
    <source>
        <dbReference type="PROSITE" id="PS50106"/>
    </source>
</evidence>
<feature type="region of interest" description="Disordered" evidence="4">
    <location>
        <begin position="704"/>
        <end position="741"/>
    </location>
</feature>
<feature type="compositionally biased region" description="Basic and acidic residues" evidence="4">
    <location>
        <begin position="100"/>
        <end position="131"/>
    </location>
</feature>
<dbReference type="InterPro" id="IPR043988">
    <property type="entry name" value="CCZ1/INTU_longin_2"/>
</dbReference>
<comment type="subcellular location">
    <subcellularLocation>
        <location evidence="2">Cell surface</location>
    </subcellularLocation>
    <subcellularLocation>
        <location evidence="1">Cytoplasm</location>
        <location evidence="1">Cytoskeleton</location>
        <location evidence="1">Cilium basal body</location>
    </subcellularLocation>
</comment>
<feature type="region of interest" description="Disordered" evidence="4">
    <location>
        <begin position="1"/>
        <end position="196"/>
    </location>
</feature>
<keyword evidence="6" id="KW-1185">Reference proteome</keyword>
<dbReference type="RefSeq" id="XP_008482776.2">
    <property type="nucleotide sequence ID" value="XM_008484554.2"/>
</dbReference>
<evidence type="ECO:0000256" key="2">
    <source>
        <dbReference type="ARBA" id="ARBA00004241"/>
    </source>
</evidence>
<dbReference type="GO" id="GO:0007399">
    <property type="term" value="P:nervous system development"/>
    <property type="evidence" value="ECO:0007669"/>
    <property type="project" value="TreeGrafter"/>
</dbReference>
<dbReference type="InterPro" id="IPR036034">
    <property type="entry name" value="PDZ_sf"/>
</dbReference>
<evidence type="ECO:0000256" key="4">
    <source>
        <dbReference type="SAM" id="MobiDB-lite"/>
    </source>
</evidence>
<gene>
    <name evidence="7" type="primary">LOC103519466</name>
</gene>
<dbReference type="GO" id="GO:0060271">
    <property type="term" value="P:cilium assembly"/>
    <property type="evidence" value="ECO:0007669"/>
    <property type="project" value="InterPro"/>
</dbReference>